<accession>A0ACB9UJW3</accession>
<proteinExistence type="predicted"/>
<protein>
    <submittedName>
        <fullName evidence="1">Uncharacterized protein</fullName>
    </submittedName>
</protein>
<evidence type="ECO:0000313" key="2">
    <source>
        <dbReference type="Proteomes" id="UP001057279"/>
    </source>
</evidence>
<keyword evidence="2" id="KW-1185">Reference proteome</keyword>
<gene>
    <name evidence="1" type="ORF">MJG53_013768</name>
</gene>
<reference evidence="1" key="1">
    <citation type="submission" date="2022-03" db="EMBL/GenBank/DDBJ databases">
        <title>Genomic analyses of argali, domestic sheep and their hybrids provide insights into chromosomal evolution, heterosis and genetic basis of agronomic traits.</title>
        <authorList>
            <person name="Li M."/>
        </authorList>
    </citation>
    <scope>NUCLEOTIDE SEQUENCE</scope>
    <source>
        <strain evidence="1">F1 hybrid</strain>
    </source>
</reference>
<organism evidence="1 2">
    <name type="scientific">Ovis ammon polii x Ovis aries</name>
    <dbReference type="NCBI Taxonomy" id="2918886"/>
    <lineage>
        <taxon>Eukaryota</taxon>
        <taxon>Metazoa</taxon>
        <taxon>Chordata</taxon>
        <taxon>Craniata</taxon>
        <taxon>Vertebrata</taxon>
        <taxon>Euteleostomi</taxon>
        <taxon>Mammalia</taxon>
        <taxon>Eutheria</taxon>
        <taxon>Laurasiatheria</taxon>
        <taxon>Artiodactyla</taxon>
        <taxon>Ruminantia</taxon>
        <taxon>Pecora</taxon>
        <taxon>Bovidae</taxon>
        <taxon>Caprinae</taxon>
        <taxon>Ovis</taxon>
    </lineage>
</organism>
<comment type="caution">
    <text evidence="1">The sequence shown here is derived from an EMBL/GenBank/DDBJ whole genome shotgun (WGS) entry which is preliminary data.</text>
</comment>
<evidence type="ECO:0000313" key="1">
    <source>
        <dbReference type="EMBL" id="KAI4571662.1"/>
    </source>
</evidence>
<name>A0ACB9UJW3_9CETA</name>
<dbReference type="EMBL" id="CM043041">
    <property type="protein sequence ID" value="KAI4571662.1"/>
    <property type="molecule type" value="Genomic_DNA"/>
</dbReference>
<dbReference type="Proteomes" id="UP001057279">
    <property type="component" value="Linkage Group LG16"/>
</dbReference>
<sequence length="318" mass="35412">MTQCEDMNVYYQERLPSPEKRRNYTGRSGISNQTGSPWRGKQSPRGRGAHEQLSQDDDQMCVTPQPVPSPPRHSASPALHLLPGQISAVADSLALNSDGHKSGRTGKREGDPTGLQPTEALLMPSQCLVPPNQFPPDPKPPLCWVCGASSWGLQQAMSSVHICRGFLSSCSRRLGLSLRCDSTAVPKCNLRQTQWNHFILIAATEETPELVFPKKLLKNYRQDPVHMTPDYSKTYIFHEGNSPHLLMTNPKNSTSSFFIFCELQSIPSDQLLKTRALVAGKLQYAEVKEIQLKRLKMKSNPVYENENLSQCKATGDVL</sequence>